<accession>A0ABP8HB84</accession>
<proteinExistence type="predicted"/>
<evidence type="ECO:0000313" key="2">
    <source>
        <dbReference type="EMBL" id="GAA4336940.1"/>
    </source>
</evidence>
<gene>
    <name evidence="2" type="ORF">GCM10023184_32510</name>
</gene>
<evidence type="ECO:0000256" key="1">
    <source>
        <dbReference type="SAM" id="MobiDB-lite"/>
    </source>
</evidence>
<name>A0ABP8HB84_9BACT</name>
<sequence>MANQKGDKPQHGSQQSVNKDRDRKNDPERTSNQGRKEASGGRTDTNNRGHVKGGSERM</sequence>
<reference evidence="3" key="1">
    <citation type="journal article" date="2019" name="Int. J. Syst. Evol. Microbiol.">
        <title>The Global Catalogue of Microorganisms (GCM) 10K type strain sequencing project: providing services to taxonomists for standard genome sequencing and annotation.</title>
        <authorList>
            <consortium name="The Broad Institute Genomics Platform"/>
            <consortium name="The Broad Institute Genome Sequencing Center for Infectious Disease"/>
            <person name="Wu L."/>
            <person name="Ma J."/>
        </authorList>
    </citation>
    <scope>NUCLEOTIDE SEQUENCE [LARGE SCALE GENOMIC DNA]</scope>
    <source>
        <strain evidence="3">JCM 17919</strain>
    </source>
</reference>
<dbReference type="EMBL" id="BAABGY010000009">
    <property type="protein sequence ID" value="GAA4336940.1"/>
    <property type="molecule type" value="Genomic_DNA"/>
</dbReference>
<dbReference type="RefSeq" id="WP_345256820.1">
    <property type="nucleotide sequence ID" value="NZ_BAABGY010000009.1"/>
</dbReference>
<feature type="compositionally biased region" description="Basic and acidic residues" evidence="1">
    <location>
        <begin position="1"/>
        <end position="10"/>
    </location>
</feature>
<dbReference type="Proteomes" id="UP001501725">
    <property type="component" value="Unassembled WGS sequence"/>
</dbReference>
<organism evidence="2 3">
    <name type="scientific">Flaviaesturariibacter amylovorans</name>
    <dbReference type="NCBI Taxonomy" id="1084520"/>
    <lineage>
        <taxon>Bacteria</taxon>
        <taxon>Pseudomonadati</taxon>
        <taxon>Bacteroidota</taxon>
        <taxon>Chitinophagia</taxon>
        <taxon>Chitinophagales</taxon>
        <taxon>Chitinophagaceae</taxon>
        <taxon>Flaviaestuariibacter</taxon>
    </lineage>
</organism>
<comment type="caution">
    <text evidence="2">The sequence shown here is derived from an EMBL/GenBank/DDBJ whole genome shotgun (WGS) entry which is preliminary data.</text>
</comment>
<protein>
    <recommendedName>
        <fullName evidence="4">Stress-induced protein</fullName>
    </recommendedName>
</protein>
<evidence type="ECO:0000313" key="3">
    <source>
        <dbReference type="Proteomes" id="UP001501725"/>
    </source>
</evidence>
<feature type="region of interest" description="Disordered" evidence="1">
    <location>
        <begin position="1"/>
        <end position="58"/>
    </location>
</feature>
<evidence type="ECO:0008006" key="4">
    <source>
        <dbReference type="Google" id="ProtNLM"/>
    </source>
</evidence>
<feature type="compositionally biased region" description="Basic and acidic residues" evidence="1">
    <location>
        <begin position="18"/>
        <end position="39"/>
    </location>
</feature>
<keyword evidence="3" id="KW-1185">Reference proteome</keyword>